<sequence length="916" mass="103300">WPDHFKNLQRVYQALNTIFTFCSARKHLHTTIENMRSSVESLLKAPLSLESVAQIKTLLPTVIRFVYVETEALSSLAALSEKKNNVKKGFEIYSLPDQQTSSKDPVSEPKNQHEALLFQFLDGELKNPQKSNLLDTSQGISRTARGKKGPSSPPSLTELLMPTYSPKVMTKMIEKRNSKFKDAVDELLSACAAHEPPVDPVDLLIQSSLDNMPSPSSAPRDQKIIQDNKQRLQSYLDHPETRPSIQALLSDLQQDVQYRDQIVPTGQRTTPSRTAAFGELEQCLSPTLEQALFATKQIRSLFSHQAEAINHLSAGEHVIVSTSTSSGKSIVYQIPMLQALEKDPSSCGLYIFPTKALAQDQKRTLSDLIFQCGEDFAKTKLATFDGDTPREDRLGIRETANIIFTNPDMLHLTILPHEQLWRRLFQNLKLVVVDELHIYSGLFGVHMSFLMRRLRRICEAVGNPSVQFVSCSATIHNPVEHMKTVFSLSDVQLVSQDGSPSGSKHHVIWNPPLLDEKDPSQGRISSISEASRIFRFLIGNGIRTIVFCKIRKSCELMIRQVREELQREGREDLSSRVKSYRSGYTSQERRVIEQEMFSGELLGIVATTALELGIDIGMLDAVLTVGFPHSLSGFRQQAGRAGRRNKESLAMLILDRGPSNQHFAEHPEDLFDAPHSEIRLDLDNEVIVAGHLQCAAHEIPIHPKDDEVYFGPHLPTLCQSSLIEDKHGYFHSHPRFQPSPAQHVSIRKNEEISYSIVDVSKAEEPKILEEIESSRVMYECYEGAIFIHQGRTFQVISVNHAGEICKLREVDVDYMTRPRELNELDPMRTMRIKAVSNYSSFACYGTIKLTSTIYGYLKLDRRQNVLDSYELKTDPLIQNSKGLWIDLPSIAIITLRKYSIHLPTAIHAAEHALLNL</sequence>
<dbReference type="GO" id="GO:0043138">
    <property type="term" value="F:3'-5' DNA helicase activity"/>
    <property type="evidence" value="ECO:0007669"/>
    <property type="project" value="TreeGrafter"/>
</dbReference>
<dbReference type="InterPro" id="IPR027417">
    <property type="entry name" value="P-loop_NTPase"/>
</dbReference>
<dbReference type="KEGG" id="mlr:MELLADRAFT_22633"/>
<evidence type="ECO:0000259" key="4">
    <source>
        <dbReference type="PROSITE" id="PS51192"/>
    </source>
</evidence>
<name>F4RQB9_MELLP</name>
<gene>
    <name evidence="6" type="ORF">MELLADRAFT_22633</name>
</gene>
<dbReference type="SMART" id="SM00490">
    <property type="entry name" value="HELICc"/>
    <property type="match status" value="1"/>
</dbReference>
<evidence type="ECO:0000256" key="3">
    <source>
        <dbReference type="SAM" id="MobiDB-lite"/>
    </source>
</evidence>
<organism evidence="7">
    <name type="scientific">Melampsora larici-populina (strain 98AG31 / pathotype 3-4-7)</name>
    <name type="common">Poplar leaf rust fungus</name>
    <dbReference type="NCBI Taxonomy" id="747676"/>
    <lineage>
        <taxon>Eukaryota</taxon>
        <taxon>Fungi</taxon>
        <taxon>Dikarya</taxon>
        <taxon>Basidiomycota</taxon>
        <taxon>Pucciniomycotina</taxon>
        <taxon>Pucciniomycetes</taxon>
        <taxon>Pucciniales</taxon>
        <taxon>Melampsoraceae</taxon>
        <taxon>Melampsora</taxon>
    </lineage>
</organism>
<dbReference type="Pfam" id="PF22982">
    <property type="entry name" value="WHD_HRQ1"/>
    <property type="match status" value="1"/>
</dbReference>
<dbReference type="GO" id="GO:0005524">
    <property type="term" value="F:ATP binding"/>
    <property type="evidence" value="ECO:0007669"/>
    <property type="project" value="UniProtKB-KW"/>
</dbReference>
<dbReference type="PANTHER" id="PTHR47957">
    <property type="entry name" value="ATP-DEPENDENT HELICASE HRQ1"/>
    <property type="match status" value="1"/>
</dbReference>
<dbReference type="GeneID" id="18926896"/>
<feature type="compositionally biased region" description="Polar residues" evidence="3">
    <location>
        <begin position="128"/>
        <end position="141"/>
    </location>
</feature>
<dbReference type="Pfam" id="PF00270">
    <property type="entry name" value="DEAD"/>
    <property type="match status" value="1"/>
</dbReference>
<evidence type="ECO:0000256" key="1">
    <source>
        <dbReference type="ARBA" id="ARBA00022741"/>
    </source>
</evidence>
<dbReference type="GO" id="GO:0003676">
    <property type="term" value="F:nucleic acid binding"/>
    <property type="evidence" value="ECO:0007669"/>
    <property type="project" value="InterPro"/>
</dbReference>
<dbReference type="SUPFAM" id="SSF52540">
    <property type="entry name" value="P-loop containing nucleoside triphosphate hydrolases"/>
    <property type="match status" value="1"/>
</dbReference>
<evidence type="ECO:0000313" key="6">
    <source>
        <dbReference type="EMBL" id="EGG05379.1"/>
    </source>
</evidence>
<dbReference type="PROSITE" id="PS51192">
    <property type="entry name" value="HELICASE_ATP_BIND_1"/>
    <property type="match status" value="1"/>
</dbReference>
<dbReference type="EMBL" id="GL883113">
    <property type="protein sequence ID" value="EGG05379.1"/>
    <property type="molecule type" value="Genomic_DNA"/>
</dbReference>
<feature type="non-terminal residue" evidence="6">
    <location>
        <position position="916"/>
    </location>
</feature>
<dbReference type="InterPro" id="IPR055227">
    <property type="entry name" value="HRQ1_WHD"/>
</dbReference>
<feature type="domain" description="Helicase ATP-binding" evidence="4">
    <location>
        <begin position="309"/>
        <end position="493"/>
    </location>
</feature>
<dbReference type="Gene3D" id="3.40.50.300">
    <property type="entry name" value="P-loop containing nucleotide triphosphate hydrolases"/>
    <property type="match status" value="2"/>
</dbReference>
<dbReference type="Proteomes" id="UP000001072">
    <property type="component" value="Unassembled WGS sequence"/>
</dbReference>
<dbReference type="CDD" id="cd17923">
    <property type="entry name" value="DEXHc_Hrq1-like"/>
    <property type="match status" value="1"/>
</dbReference>
<dbReference type="Pfam" id="PF08839">
    <property type="entry name" value="CDT1"/>
    <property type="match status" value="1"/>
</dbReference>
<keyword evidence="7" id="KW-1185">Reference proteome</keyword>
<evidence type="ECO:0000259" key="5">
    <source>
        <dbReference type="PROSITE" id="PS51194"/>
    </source>
</evidence>
<reference evidence="7" key="1">
    <citation type="journal article" date="2011" name="Proc. Natl. Acad. Sci. U.S.A.">
        <title>Obligate biotrophy features unraveled by the genomic analysis of rust fungi.</title>
        <authorList>
            <person name="Duplessis S."/>
            <person name="Cuomo C.A."/>
            <person name="Lin Y.-C."/>
            <person name="Aerts A."/>
            <person name="Tisserant E."/>
            <person name="Veneault-Fourrey C."/>
            <person name="Joly D.L."/>
            <person name="Hacquard S."/>
            <person name="Amselem J."/>
            <person name="Cantarel B.L."/>
            <person name="Chiu R."/>
            <person name="Coutinho P.M."/>
            <person name="Feau N."/>
            <person name="Field M."/>
            <person name="Frey P."/>
            <person name="Gelhaye E."/>
            <person name="Goldberg J."/>
            <person name="Grabherr M.G."/>
            <person name="Kodira C.D."/>
            <person name="Kohler A."/>
            <person name="Kuees U."/>
            <person name="Lindquist E.A."/>
            <person name="Lucas S.M."/>
            <person name="Mago R."/>
            <person name="Mauceli E."/>
            <person name="Morin E."/>
            <person name="Murat C."/>
            <person name="Pangilinan J.L."/>
            <person name="Park R."/>
            <person name="Pearson M."/>
            <person name="Quesneville H."/>
            <person name="Rouhier N."/>
            <person name="Sakthikumar S."/>
            <person name="Salamov A.A."/>
            <person name="Schmutz J."/>
            <person name="Selles B."/>
            <person name="Shapiro H."/>
            <person name="Tanguay P."/>
            <person name="Tuskan G.A."/>
            <person name="Henrissat B."/>
            <person name="Van de Peer Y."/>
            <person name="Rouze P."/>
            <person name="Ellis J.G."/>
            <person name="Dodds P.N."/>
            <person name="Schein J.E."/>
            <person name="Zhong S."/>
            <person name="Hamelin R.C."/>
            <person name="Grigoriev I.V."/>
            <person name="Szabo L.J."/>
            <person name="Martin F."/>
        </authorList>
    </citation>
    <scope>NUCLEOTIDE SEQUENCE [LARGE SCALE GENOMIC DNA]</scope>
    <source>
        <strain evidence="7">98AG31 / pathotype 3-4-7</strain>
    </source>
</reference>
<dbReference type="InterPro" id="IPR001650">
    <property type="entry name" value="Helicase_C-like"/>
</dbReference>
<dbReference type="InterPro" id="IPR011545">
    <property type="entry name" value="DEAD/DEAH_box_helicase_dom"/>
</dbReference>
<dbReference type="VEuPathDB" id="FungiDB:MELLADRAFT_22633"/>
<dbReference type="eggNOG" id="KOG4150">
    <property type="taxonomic scope" value="Eukaryota"/>
</dbReference>
<dbReference type="PROSITE" id="PS51194">
    <property type="entry name" value="HELICASE_CTER"/>
    <property type="match status" value="1"/>
</dbReference>
<feature type="non-terminal residue" evidence="6">
    <location>
        <position position="1"/>
    </location>
</feature>
<accession>F4RQB9</accession>
<evidence type="ECO:0008006" key="8">
    <source>
        <dbReference type="Google" id="ProtNLM"/>
    </source>
</evidence>
<dbReference type="GO" id="GO:0036297">
    <property type="term" value="P:interstrand cross-link repair"/>
    <property type="evidence" value="ECO:0007669"/>
    <property type="project" value="TreeGrafter"/>
</dbReference>
<protein>
    <recommendedName>
        <fullName evidence="8">P-loop containing nucleoside triphosphate hydrolase protein</fullName>
    </recommendedName>
</protein>
<dbReference type="CDD" id="cd18797">
    <property type="entry name" value="SF2_C_Hrq"/>
    <property type="match status" value="1"/>
</dbReference>
<dbReference type="Pfam" id="PF00271">
    <property type="entry name" value="Helicase_C"/>
    <property type="match status" value="1"/>
</dbReference>
<dbReference type="InParanoid" id="F4RQB9"/>
<dbReference type="GO" id="GO:0006289">
    <property type="term" value="P:nucleotide-excision repair"/>
    <property type="evidence" value="ECO:0007669"/>
    <property type="project" value="TreeGrafter"/>
</dbReference>
<keyword evidence="2" id="KW-0067">ATP-binding</keyword>
<dbReference type="SMART" id="SM00487">
    <property type="entry name" value="DEXDc"/>
    <property type="match status" value="1"/>
</dbReference>
<dbReference type="STRING" id="747676.F4RQB9"/>
<dbReference type="HOGENOM" id="CLU_000809_1_0_1"/>
<evidence type="ECO:0000313" key="7">
    <source>
        <dbReference type="Proteomes" id="UP000001072"/>
    </source>
</evidence>
<dbReference type="RefSeq" id="XP_007411301.1">
    <property type="nucleotide sequence ID" value="XM_007411239.1"/>
</dbReference>
<evidence type="ECO:0000256" key="2">
    <source>
        <dbReference type="ARBA" id="ARBA00022840"/>
    </source>
</evidence>
<dbReference type="InterPro" id="IPR014001">
    <property type="entry name" value="Helicase_ATP-bd"/>
</dbReference>
<dbReference type="OrthoDB" id="18781at2759"/>
<dbReference type="InterPro" id="IPR014939">
    <property type="entry name" value="CDT1_Gemini-bd-like"/>
</dbReference>
<proteinExistence type="predicted"/>
<dbReference type="PANTHER" id="PTHR47957:SF3">
    <property type="entry name" value="ATP-DEPENDENT HELICASE HRQ1"/>
    <property type="match status" value="1"/>
</dbReference>
<dbReference type="AlphaFoldDB" id="F4RQB9"/>
<dbReference type="GO" id="GO:0005634">
    <property type="term" value="C:nucleus"/>
    <property type="evidence" value="ECO:0007669"/>
    <property type="project" value="TreeGrafter"/>
</dbReference>
<feature type="domain" description="Helicase C-terminal" evidence="5">
    <location>
        <begin position="532"/>
        <end position="707"/>
    </location>
</feature>
<dbReference type="FunCoup" id="F4RQB9">
    <property type="interactions" value="251"/>
</dbReference>
<keyword evidence="1" id="KW-0547">Nucleotide-binding</keyword>
<feature type="region of interest" description="Disordered" evidence="3">
    <location>
        <begin position="128"/>
        <end position="157"/>
    </location>
</feature>